<organism evidence="1 2">
    <name type="scientific">Phyllosticta citribraziliensis</name>
    <dbReference type="NCBI Taxonomy" id="989973"/>
    <lineage>
        <taxon>Eukaryota</taxon>
        <taxon>Fungi</taxon>
        <taxon>Dikarya</taxon>
        <taxon>Ascomycota</taxon>
        <taxon>Pezizomycotina</taxon>
        <taxon>Dothideomycetes</taxon>
        <taxon>Dothideomycetes incertae sedis</taxon>
        <taxon>Botryosphaeriales</taxon>
        <taxon>Phyllostictaceae</taxon>
        <taxon>Phyllosticta</taxon>
    </lineage>
</organism>
<dbReference type="GeneID" id="92028057"/>
<accession>A0ABR1LWY3</accession>
<evidence type="ECO:0000313" key="1">
    <source>
        <dbReference type="EMBL" id="KAK7539708.1"/>
    </source>
</evidence>
<dbReference type="InterPro" id="IPR038883">
    <property type="entry name" value="AN11006-like"/>
</dbReference>
<proteinExistence type="predicted"/>
<dbReference type="PANTHER" id="PTHR42085">
    <property type="entry name" value="F-BOX DOMAIN-CONTAINING PROTEIN"/>
    <property type="match status" value="1"/>
</dbReference>
<comment type="caution">
    <text evidence="1">The sequence shown here is derived from an EMBL/GenBank/DDBJ whole genome shotgun (WGS) entry which is preliminary data.</text>
</comment>
<dbReference type="Proteomes" id="UP001360953">
    <property type="component" value="Unassembled WGS sequence"/>
</dbReference>
<sequence>MIRNKSALRKPTRLPNFKPLTRSKARKRDVFPLFELPAELRLQIYEYALPNARSYGPVARNPCLNKGILCLHQEEKKSKCPKGFVALMTTNRTVYHETLEVLYSSRLQNDPTMVQMDVGDDYIRIRGYEIFCAKHHAFDKDIEGIFPHMRHVELRVHAFCNPFPEDDEFGDAEPVDELQLARRKCLRGNLRWVASRLRQVKSLSSMVIRQVDWEFNDWHECDPDDLFEDLDFILKPLRVITSLEKVEFGDPAAPVYWNGLFRCECFLERDDEDRGAFDVCKDFERRLKKRMTSKKLVKEEPELFSLYDDFVHKLKKCELSGTNIDTKDLFSKALDFRDEGKVKAFSSLMDKFANQFQDEVEQRLELYDEIESVVDKANFIQGLAPEPSE</sequence>
<evidence type="ECO:0000313" key="2">
    <source>
        <dbReference type="Proteomes" id="UP001360953"/>
    </source>
</evidence>
<keyword evidence="2" id="KW-1185">Reference proteome</keyword>
<protein>
    <submittedName>
        <fullName evidence="1">Uncharacterized protein</fullName>
    </submittedName>
</protein>
<dbReference type="PANTHER" id="PTHR42085:SF2">
    <property type="entry name" value="F-BOX DOMAIN-CONTAINING PROTEIN"/>
    <property type="match status" value="1"/>
</dbReference>
<gene>
    <name evidence="1" type="ORF">J3D65DRAFT_291805</name>
</gene>
<reference evidence="1 2" key="1">
    <citation type="submission" date="2024-04" db="EMBL/GenBank/DDBJ databases">
        <title>Phyllosticta paracitricarpa is synonymous to the EU quarantine fungus P. citricarpa based on phylogenomic analyses.</title>
        <authorList>
            <consortium name="Lawrence Berkeley National Laboratory"/>
            <person name="Van ingen-buijs V.A."/>
            <person name="Van westerhoven A.C."/>
            <person name="Haridas S."/>
            <person name="Skiadas P."/>
            <person name="Martin F."/>
            <person name="Groenewald J.Z."/>
            <person name="Crous P.W."/>
            <person name="Seidl M.F."/>
        </authorList>
    </citation>
    <scope>NUCLEOTIDE SEQUENCE [LARGE SCALE GENOMIC DNA]</scope>
    <source>
        <strain evidence="1 2">CPC 17464</strain>
    </source>
</reference>
<name>A0ABR1LWY3_9PEZI</name>
<dbReference type="RefSeq" id="XP_066656979.1">
    <property type="nucleotide sequence ID" value="XM_066795151.1"/>
</dbReference>
<dbReference type="EMBL" id="JBBPEH010000004">
    <property type="protein sequence ID" value="KAK7539708.1"/>
    <property type="molecule type" value="Genomic_DNA"/>
</dbReference>